<keyword evidence="1" id="KW-0732">Signal</keyword>
<proteinExistence type="evidence at transcript level"/>
<dbReference type="EMBL" id="GBZX01000796">
    <property type="protein sequence ID" value="JAG91944.1"/>
    <property type="molecule type" value="mRNA"/>
</dbReference>
<dbReference type="PROSITE" id="PS51257">
    <property type="entry name" value="PROKAR_LIPOPROTEIN"/>
    <property type="match status" value="1"/>
</dbReference>
<reference evidence="2" key="1">
    <citation type="journal article" date="2015" name="PLoS ONE">
        <title>An Insight into the Sialome of the Lone Star Tick, Amblyomma americanum, with a Glimpse on Its Time Dependent Gene Expression.</title>
        <authorList>
            <person name="Karim S."/>
            <person name="Ribeiro J.M."/>
        </authorList>
    </citation>
    <scope>NUCLEOTIDE SEQUENCE</scope>
    <source>
        <tissue evidence="2">Salivary gland</tissue>
    </source>
</reference>
<sequence length="119" mass="12895">MKQIMHLTCALLSCGCLQCPLKAITISILCNCGSTVRLAVKGVPWKFLVSASRSTVTKCNISALQCIIYNRQQQPISNNQCLFKTVTVKQAHKAPNTVIRKARSNFCTVSIGGGAHQGM</sequence>
<feature type="signal peptide" evidence="1">
    <location>
        <begin position="1"/>
        <end position="23"/>
    </location>
</feature>
<protein>
    <recommendedName>
        <fullName evidence="3">Secreted protein</fullName>
    </recommendedName>
</protein>
<evidence type="ECO:0008006" key="3">
    <source>
        <dbReference type="Google" id="ProtNLM"/>
    </source>
</evidence>
<evidence type="ECO:0000313" key="2">
    <source>
        <dbReference type="EMBL" id="JAG91944.1"/>
    </source>
</evidence>
<feature type="chain" id="PRO_5002202819" description="Secreted protein" evidence="1">
    <location>
        <begin position="24"/>
        <end position="119"/>
    </location>
</feature>
<name>A0A0C9S425_AMBAM</name>
<organism evidence="2">
    <name type="scientific">Amblyomma americanum</name>
    <name type="common">Lone star tick</name>
    <dbReference type="NCBI Taxonomy" id="6943"/>
    <lineage>
        <taxon>Eukaryota</taxon>
        <taxon>Metazoa</taxon>
        <taxon>Ecdysozoa</taxon>
        <taxon>Arthropoda</taxon>
        <taxon>Chelicerata</taxon>
        <taxon>Arachnida</taxon>
        <taxon>Acari</taxon>
        <taxon>Parasitiformes</taxon>
        <taxon>Ixodida</taxon>
        <taxon>Ixodoidea</taxon>
        <taxon>Ixodidae</taxon>
        <taxon>Amblyomminae</taxon>
        <taxon>Amblyomma</taxon>
    </lineage>
</organism>
<evidence type="ECO:0000256" key="1">
    <source>
        <dbReference type="SAM" id="SignalP"/>
    </source>
</evidence>
<accession>A0A0C9S425</accession>
<dbReference type="AlphaFoldDB" id="A0A0C9S425"/>